<protein>
    <submittedName>
        <fullName evidence="1">Uncharacterized protein</fullName>
    </submittedName>
</protein>
<evidence type="ECO:0000313" key="2">
    <source>
        <dbReference type="Proteomes" id="UP000600918"/>
    </source>
</evidence>
<reference evidence="1" key="1">
    <citation type="journal article" date="2020" name="G3 (Bethesda)">
        <title>High-Quality Assemblies for Three Invasive Social Wasps from the &lt;i&gt;Vespula&lt;/i&gt; Genus.</title>
        <authorList>
            <person name="Harrop T.W.R."/>
            <person name="Guhlin J."/>
            <person name="McLaughlin G.M."/>
            <person name="Permina E."/>
            <person name="Stockwell P."/>
            <person name="Gilligan J."/>
            <person name="Le Lec M.F."/>
            <person name="Gruber M.A.M."/>
            <person name="Quinn O."/>
            <person name="Lovegrove M."/>
            <person name="Duncan E.J."/>
            <person name="Remnant E.J."/>
            <person name="Van Eeckhoven J."/>
            <person name="Graham B."/>
            <person name="Knapp R.A."/>
            <person name="Langford K.W."/>
            <person name="Kronenberg Z."/>
            <person name="Press M.O."/>
            <person name="Eacker S.M."/>
            <person name="Wilson-Rankin E.E."/>
            <person name="Purcell J."/>
            <person name="Lester P.J."/>
            <person name="Dearden P.K."/>
        </authorList>
    </citation>
    <scope>NUCLEOTIDE SEQUENCE</scope>
    <source>
        <strain evidence="1">Volc-1</strain>
    </source>
</reference>
<dbReference type="EMBL" id="JACSDY010000003">
    <property type="protein sequence ID" value="KAF7431551.1"/>
    <property type="molecule type" value="Genomic_DNA"/>
</dbReference>
<keyword evidence="2" id="KW-1185">Reference proteome</keyword>
<sequence>MTQLRRSSQSINGNKVNDKTTQAHLIKKIRIPKQYRTQTDYECITVCEITLFILCYQFYIQQSVPEKNRIDESRSVGAECGENNEIKDNEVAGTIANTVGDERGLTRPSARVPTTDGWQPVWVVVLGLGC</sequence>
<dbReference type="AlphaFoldDB" id="A0A834UCX3"/>
<gene>
    <name evidence="1" type="ORF">H0235_004475</name>
</gene>
<dbReference type="Proteomes" id="UP000600918">
    <property type="component" value="Unassembled WGS sequence"/>
</dbReference>
<name>A0A834UCX3_VESPE</name>
<evidence type="ECO:0000313" key="1">
    <source>
        <dbReference type="EMBL" id="KAF7431551.1"/>
    </source>
</evidence>
<organism evidence="1 2">
    <name type="scientific">Vespula pensylvanica</name>
    <name type="common">Western yellow jacket</name>
    <name type="synonym">Wasp</name>
    <dbReference type="NCBI Taxonomy" id="30213"/>
    <lineage>
        <taxon>Eukaryota</taxon>
        <taxon>Metazoa</taxon>
        <taxon>Ecdysozoa</taxon>
        <taxon>Arthropoda</taxon>
        <taxon>Hexapoda</taxon>
        <taxon>Insecta</taxon>
        <taxon>Pterygota</taxon>
        <taxon>Neoptera</taxon>
        <taxon>Endopterygota</taxon>
        <taxon>Hymenoptera</taxon>
        <taxon>Apocrita</taxon>
        <taxon>Aculeata</taxon>
        <taxon>Vespoidea</taxon>
        <taxon>Vespidae</taxon>
        <taxon>Vespinae</taxon>
        <taxon>Vespula</taxon>
    </lineage>
</organism>
<accession>A0A834UCX3</accession>
<proteinExistence type="predicted"/>
<comment type="caution">
    <text evidence="1">The sequence shown here is derived from an EMBL/GenBank/DDBJ whole genome shotgun (WGS) entry which is preliminary data.</text>
</comment>